<feature type="compositionally biased region" description="Polar residues" evidence="1">
    <location>
        <begin position="275"/>
        <end position="284"/>
    </location>
</feature>
<dbReference type="PRINTS" id="PR00625">
    <property type="entry name" value="JDOMAIN"/>
</dbReference>
<feature type="region of interest" description="Disordered" evidence="1">
    <location>
        <begin position="127"/>
        <end position="216"/>
    </location>
</feature>
<dbReference type="InterPro" id="IPR018253">
    <property type="entry name" value="DnaJ_domain_CS"/>
</dbReference>
<evidence type="ECO:0000259" key="2">
    <source>
        <dbReference type="PROSITE" id="PS50076"/>
    </source>
</evidence>
<proteinExistence type="predicted"/>
<dbReference type="SUPFAM" id="SSF46565">
    <property type="entry name" value="Chaperone J-domain"/>
    <property type="match status" value="1"/>
</dbReference>
<feature type="region of interest" description="Disordered" evidence="1">
    <location>
        <begin position="258"/>
        <end position="361"/>
    </location>
</feature>
<keyword evidence="4" id="KW-1185">Reference proteome</keyword>
<gene>
    <name evidence="3" type="ORF">PHJA_001275600</name>
</gene>
<dbReference type="OrthoDB" id="10250354at2759"/>
<dbReference type="PROSITE" id="PS00636">
    <property type="entry name" value="DNAJ_1"/>
    <property type="match status" value="1"/>
</dbReference>
<dbReference type="Gene3D" id="1.10.287.110">
    <property type="entry name" value="DnaJ domain"/>
    <property type="match status" value="1"/>
</dbReference>
<evidence type="ECO:0000313" key="4">
    <source>
        <dbReference type="Proteomes" id="UP000653305"/>
    </source>
</evidence>
<comment type="caution">
    <text evidence="3">The sequence shown here is derived from an EMBL/GenBank/DDBJ whole genome shotgun (WGS) entry which is preliminary data.</text>
</comment>
<evidence type="ECO:0000256" key="1">
    <source>
        <dbReference type="SAM" id="MobiDB-lite"/>
    </source>
</evidence>
<feature type="compositionally biased region" description="Polar residues" evidence="1">
    <location>
        <begin position="309"/>
        <end position="327"/>
    </location>
</feature>
<feature type="compositionally biased region" description="Polar residues" evidence="1">
    <location>
        <begin position="127"/>
        <end position="136"/>
    </location>
</feature>
<dbReference type="PANTHER" id="PTHR44137">
    <property type="entry name" value="BNAC03G44070D PROTEIN"/>
    <property type="match status" value="1"/>
</dbReference>
<dbReference type="InterPro" id="IPR056988">
    <property type="entry name" value="Zn_ribbon_pln"/>
</dbReference>
<dbReference type="Proteomes" id="UP000653305">
    <property type="component" value="Unassembled WGS sequence"/>
</dbReference>
<dbReference type="PANTHER" id="PTHR44137:SF32">
    <property type="entry name" value="DNAJ HEAT SHOCK AMINO-TERMINAL DOMAIN PROTEIN"/>
    <property type="match status" value="1"/>
</dbReference>
<protein>
    <submittedName>
        <fullName evidence="3">Dnaj homolog subfamily b member 14</fullName>
    </submittedName>
</protein>
<feature type="compositionally biased region" description="Pro residues" evidence="1">
    <location>
        <begin position="205"/>
        <end position="214"/>
    </location>
</feature>
<organism evidence="3 4">
    <name type="scientific">Phtheirospermum japonicum</name>
    <dbReference type="NCBI Taxonomy" id="374723"/>
    <lineage>
        <taxon>Eukaryota</taxon>
        <taxon>Viridiplantae</taxon>
        <taxon>Streptophyta</taxon>
        <taxon>Embryophyta</taxon>
        <taxon>Tracheophyta</taxon>
        <taxon>Spermatophyta</taxon>
        <taxon>Magnoliopsida</taxon>
        <taxon>eudicotyledons</taxon>
        <taxon>Gunneridae</taxon>
        <taxon>Pentapetalae</taxon>
        <taxon>asterids</taxon>
        <taxon>lamiids</taxon>
        <taxon>Lamiales</taxon>
        <taxon>Orobanchaceae</taxon>
        <taxon>Orobanchaceae incertae sedis</taxon>
        <taxon>Phtheirospermum</taxon>
    </lineage>
</organism>
<reference evidence="3" key="1">
    <citation type="submission" date="2020-07" db="EMBL/GenBank/DDBJ databases">
        <title>Ethylene signaling mediates host invasion by parasitic plants.</title>
        <authorList>
            <person name="Yoshida S."/>
        </authorList>
    </citation>
    <scope>NUCLEOTIDE SEQUENCE</scope>
    <source>
        <strain evidence="3">Okayama</strain>
    </source>
</reference>
<feature type="compositionally biased region" description="Polar residues" evidence="1">
    <location>
        <begin position="143"/>
        <end position="154"/>
    </location>
</feature>
<dbReference type="InterPro" id="IPR036869">
    <property type="entry name" value="J_dom_sf"/>
</dbReference>
<accession>A0A830BX21</accession>
<dbReference type="PROSITE" id="PS50076">
    <property type="entry name" value="DNAJ_2"/>
    <property type="match status" value="1"/>
</dbReference>
<feature type="compositionally biased region" description="Basic residues" evidence="1">
    <location>
        <begin position="185"/>
        <end position="203"/>
    </location>
</feature>
<feature type="compositionally biased region" description="Basic residues" evidence="1">
    <location>
        <begin position="261"/>
        <end position="270"/>
    </location>
</feature>
<dbReference type="Pfam" id="PF00226">
    <property type="entry name" value="DnaJ"/>
    <property type="match status" value="1"/>
</dbReference>
<dbReference type="CDD" id="cd06257">
    <property type="entry name" value="DnaJ"/>
    <property type="match status" value="1"/>
</dbReference>
<feature type="domain" description="J" evidence="2">
    <location>
        <begin position="66"/>
        <end position="130"/>
    </location>
</feature>
<dbReference type="SMART" id="SM00271">
    <property type="entry name" value="DnaJ"/>
    <property type="match status" value="1"/>
</dbReference>
<dbReference type="InterPro" id="IPR001623">
    <property type="entry name" value="DnaJ_domain"/>
</dbReference>
<dbReference type="Pfam" id="PF23551">
    <property type="entry name" value="Zn_ribbon_20"/>
    <property type="match status" value="1"/>
</dbReference>
<evidence type="ECO:0000313" key="3">
    <source>
        <dbReference type="EMBL" id="GFP91316.1"/>
    </source>
</evidence>
<name>A0A830BX21_9LAMI</name>
<dbReference type="AlphaFoldDB" id="A0A830BX21"/>
<dbReference type="EMBL" id="BMAC01000241">
    <property type="protein sequence ID" value="GFP91316.1"/>
    <property type="molecule type" value="Genomic_DNA"/>
</dbReference>
<sequence>MECNKDEALRAKSIAESKLEQKDFAGSKKFALKAQTLYPGLDGISQMLTTLDVYISAEKKISGQINWYGVLGVGPSADDDMIKKQYRKLALMLHPDKNNSVGAEGAFKLISEAWSLLSDKAKRSTYNQTTGFNSKGLQHKPPANTTGPGPSVTRTAVPGTTAHTGGPSLCTVPQPGPSTESPRSKFAKRKTPAPKSQKKKAKPAKPAPPPPPPVQTVESFWTICGQCGIRYEYHKMYRNLMLLCPTCKTPFLAAEIPRPISKSRPHKLNRKPPGAQQQQQNPSENVRAPPPANNRPGPNIVPDALKLGTGQQPGPNIFTNPACQQAPTPAKVPDFEDKSKRAVCTESNASSGPDGYSKKREMDDCRTYGKNYEMTDGNVNFETSSTFSTVLES</sequence>